<dbReference type="GeneID" id="54546426"/>
<dbReference type="OrthoDB" id="202840at2759"/>
<protein>
    <recommendedName>
        <fullName evidence="3">GST N-terminal domain-containing protein</fullName>
    </recommendedName>
</protein>
<evidence type="ECO:0000313" key="1">
    <source>
        <dbReference type="EMBL" id="KAF2273632.1"/>
    </source>
</evidence>
<proteinExistence type="predicted"/>
<evidence type="ECO:0000313" key="2">
    <source>
        <dbReference type="Proteomes" id="UP000800097"/>
    </source>
</evidence>
<evidence type="ECO:0008006" key="3">
    <source>
        <dbReference type="Google" id="ProtNLM"/>
    </source>
</evidence>
<reference evidence="1" key="1">
    <citation type="journal article" date="2020" name="Stud. Mycol.">
        <title>101 Dothideomycetes genomes: a test case for predicting lifestyles and emergence of pathogens.</title>
        <authorList>
            <person name="Haridas S."/>
            <person name="Albert R."/>
            <person name="Binder M."/>
            <person name="Bloem J."/>
            <person name="Labutti K."/>
            <person name="Salamov A."/>
            <person name="Andreopoulos B."/>
            <person name="Baker S."/>
            <person name="Barry K."/>
            <person name="Bills G."/>
            <person name="Bluhm B."/>
            <person name="Cannon C."/>
            <person name="Castanera R."/>
            <person name="Culley D."/>
            <person name="Daum C."/>
            <person name="Ezra D."/>
            <person name="Gonzalez J."/>
            <person name="Henrissat B."/>
            <person name="Kuo A."/>
            <person name="Liang C."/>
            <person name="Lipzen A."/>
            <person name="Lutzoni F."/>
            <person name="Magnuson J."/>
            <person name="Mondo S."/>
            <person name="Nolan M."/>
            <person name="Ohm R."/>
            <person name="Pangilinan J."/>
            <person name="Park H.-J."/>
            <person name="Ramirez L."/>
            <person name="Alfaro M."/>
            <person name="Sun H."/>
            <person name="Tritt A."/>
            <person name="Yoshinaga Y."/>
            <person name="Zwiers L.-H."/>
            <person name="Turgeon B."/>
            <person name="Goodwin S."/>
            <person name="Spatafora J."/>
            <person name="Crous P."/>
            <person name="Grigoriev I."/>
        </authorList>
    </citation>
    <scope>NUCLEOTIDE SEQUENCE</scope>
    <source>
        <strain evidence="1">CBS 379.55</strain>
    </source>
</reference>
<organism evidence="1 2">
    <name type="scientific">Westerdykella ornata</name>
    <dbReference type="NCBI Taxonomy" id="318751"/>
    <lineage>
        <taxon>Eukaryota</taxon>
        <taxon>Fungi</taxon>
        <taxon>Dikarya</taxon>
        <taxon>Ascomycota</taxon>
        <taxon>Pezizomycotina</taxon>
        <taxon>Dothideomycetes</taxon>
        <taxon>Pleosporomycetidae</taxon>
        <taxon>Pleosporales</taxon>
        <taxon>Sporormiaceae</taxon>
        <taxon>Westerdykella</taxon>
    </lineage>
</organism>
<dbReference type="AlphaFoldDB" id="A0A6A6JB41"/>
<dbReference type="RefSeq" id="XP_033651171.1">
    <property type="nucleotide sequence ID" value="XM_033793251.1"/>
</dbReference>
<sequence>MMPRPLLHNTFGVTYRKIPILALGRELYCDTSLIIEALEHYFPSTDGWGSVYPPAEGLQNEWIYRGLARGFASFWIDRPFFRSTTGLIPPSVWRTSFGTDRAALIGHALDPEKLAKKIPENLSRLDLHLSLLEPMLSGGRSGSISAASKEEEDTAWLLPTRKPSLADLSLYYQLRWGCDIAAGRGIYNLTGGGTGDRGEDIVSGVFNEERYPGVWKWFHAFEAYIASLPDRETTVDDEKDSSWKQALKDAKPLADDEMLVPATAPHPSLDRQRGLVAGAMVSVAPDDTGRNDPTVGKLVKIGTEEVVIQPKERGEVDVRIHFPRLGFVVRGVEESRL</sequence>
<dbReference type="Proteomes" id="UP000800097">
    <property type="component" value="Unassembled WGS sequence"/>
</dbReference>
<accession>A0A6A6JB41</accession>
<dbReference type="Gene3D" id="3.40.30.110">
    <property type="match status" value="2"/>
</dbReference>
<gene>
    <name evidence="1" type="ORF">EI97DRAFT_147777</name>
</gene>
<keyword evidence="2" id="KW-1185">Reference proteome</keyword>
<name>A0A6A6JB41_WESOR</name>
<dbReference type="EMBL" id="ML986508">
    <property type="protein sequence ID" value="KAF2273632.1"/>
    <property type="molecule type" value="Genomic_DNA"/>
</dbReference>